<dbReference type="Proteomes" id="UP000060602">
    <property type="component" value="Chromosome"/>
</dbReference>
<proteinExistence type="predicted"/>
<dbReference type="EMBL" id="CP014060">
    <property type="protein sequence ID" value="AMG36136.1"/>
    <property type="molecule type" value="Genomic_DNA"/>
</dbReference>
<evidence type="ECO:0000313" key="2">
    <source>
        <dbReference type="Proteomes" id="UP000060602"/>
    </source>
</evidence>
<accession>A0A0X8NXI6</accession>
<gene>
    <name evidence="1" type="ORF">AL504_08895</name>
</gene>
<reference evidence="2" key="1">
    <citation type="submission" date="2015-12" db="EMBL/GenBank/DDBJ databases">
        <title>FDA dAtabase for Regulatory Grade micrObial Sequences (FDA-ARGOS): Supporting development and validation of Infectious Disease Dx tests.</title>
        <authorList>
            <person name="Case J."/>
            <person name="Tallon L."/>
            <person name="Sadzewicz L."/>
            <person name="Sengamalay N."/>
            <person name="Ott S."/>
            <person name="Godinez A."/>
            <person name="Nagaraj S."/>
            <person name="Nadendla S."/>
            <person name="Sichtig H."/>
        </authorList>
    </citation>
    <scope>NUCLEOTIDE SEQUENCE [LARGE SCALE GENOMIC DNA]</scope>
    <source>
        <strain evidence="2">FDAARGOS_147</strain>
    </source>
</reference>
<evidence type="ECO:0000313" key="1">
    <source>
        <dbReference type="EMBL" id="AMG36136.1"/>
    </source>
</evidence>
<evidence type="ECO:0008006" key="3">
    <source>
        <dbReference type="Google" id="ProtNLM"/>
    </source>
</evidence>
<name>A0A0X8NXI6_ALCXX</name>
<organism evidence="1 2">
    <name type="scientific">Alcaligenes xylosoxydans xylosoxydans</name>
    <name type="common">Achromobacter xylosoxidans</name>
    <dbReference type="NCBI Taxonomy" id="85698"/>
    <lineage>
        <taxon>Bacteria</taxon>
        <taxon>Pseudomonadati</taxon>
        <taxon>Pseudomonadota</taxon>
        <taxon>Betaproteobacteria</taxon>
        <taxon>Burkholderiales</taxon>
        <taxon>Alcaligenaceae</taxon>
        <taxon>Achromobacter</taxon>
    </lineage>
</organism>
<dbReference type="RefSeq" id="WP_061071849.1">
    <property type="nucleotide sequence ID" value="NZ_CP014060.2"/>
</dbReference>
<sequence>MKLDRVVQKVILDTLASRYPDWTRLNALLSHLDFNLEQQNKLANVYYLEGHGLVETKGNPKGTEGQGLRITAKGLDFLEDDGGIGAILGVVTIKLHDDTIKHLIEAKILASDLPAEEKKRWTDQLRSLPAKTIEHLVMKLVDRGLDSGSGVLATLGAYLGISQ</sequence>
<protein>
    <recommendedName>
        <fullName evidence="3">DUF2513 domain-containing protein</fullName>
    </recommendedName>
</protein>
<dbReference type="AlphaFoldDB" id="A0A0X8NXI6"/>